<evidence type="ECO:0000313" key="4">
    <source>
        <dbReference type="Proteomes" id="UP000281192"/>
    </source>
</evidence>
<evidence type="ECO:0008006" key="5">
    <source>
        <dbReference type="Google" id="ProtNLM"/>
    </source>
</evidence>
<dbReference type="OrthoDB" id="7190795at2"/>
<evidence type="ECO:0000313" key="2">
    <source>
        <dbReference type="EMBL" id="PLR08695.1"/>
    </source>
</evidence>
<dbReference type="Proteomes" id="UP000234483">
    <property type="component" value="Unassembled WGS sequence"/>
</dbReference>
<dbReference type="AlphaFoldDB" id="A0A2N5CP21"/>
<dbReference type="EMBL" id="PJRQ01000041">
    <property type="protein sequence ID" value="PLR08695.1"/>
    <property type="molecule type" value="Genomic_DNA"/>
</dbReference>
<evidence type="ECO:0000313" key="3">
    <source>
        <dbReference type="Proteomes" id="UP000234483"/>
    </source>
</evidence>
<dbReference type="Proteomes" id="UP000281192">
    <property type="component" value="Chromosome"/>
</dbReference>
<dbReference type="EMBL" id="CP026100">
    <property type="protein sequence ID" value="AYV48589.1"/>
    <property type="molecule type" value="Genomic_DNA"/>
</dbReference>
<organism evidence="2 3">
    <name type="scientific">Caulobacter flavus</name>
    <dbReference type="NCBI Taxonomy" id="1679497"/>
    <lineage>
        <taxon>Bacteria</taxon>
        <taxon>Pseudomonadati</taxon>
        <taxon>Pseudomonadota</taxon>
        <taxon>Alphaproteobacteria</taxon>
        <taxon>Caulobacterales</taxon>
        <taxon>Caulobacteraceae</taxon>
        <taxon>Caulobacter</taxon>
    </lineage>
</organism>
<accession>A0A2N5CP21</accession>
<evidence type="ECO:0000313" key="1">
    <source>
        <dbReference type="EMBL" id="AYV48589.1"/>
    </source>
</evidence>
<sequence>MDFQEHANQHHQIREALVAAVNERRAVDPAVLRSDRVCPIGCWIHGDGARLWAGNHAFLGLLENHRAFHQQAGLVADQINRGQWAEAQRSLRSGSPFAMALADLAAALRRMRATAGTLAA</sequence>
<dbReference type="RefSeq" id="WP_101714652.1">
    <property type="nucleotide sequence ID" value="NZ_CP026100.1"/>
</dbReference>
<proteinExistence type="predicted"/>
<protein>
    <recommendedName>
        <fullName evidence="5">Chemoreceptor zinc-binding domain-containing protein</fullName>
    </recommendedName>
</protein>
<gene>
    <name evidence="1" type="ORF">C1707_21280</name>
    <name evidence="2" type="ORF">CFHF_19785</name>
</gene>
<dbReference type="Gene3D" id="1.20.120.30">
    <property type="entry name" value="Aspartate receptor, ligand-binding domain"/>
    <property type="match status" value="1"/>
</dbReference>
<name>A0A2N5CP21_9CAUL</name>
<dbReference type="KEGG" id="cfh:C1707_21280"/>
<reference evidence="1 4" key="2">
    <citation type="submission" date="2018-01" db="EMBL/GenBank/DDBJ databases">
        <title>Complete genome sequence of Caulobacter flavus RHGG3.</title>
        <authorList>
            <person name="Yang E."/>
        </authorList>
    </citation>
    <scope>NUCLEOTIDE SEQUENCE [LARGE SCALE GENOMIC DNA]</scope>
    <source>
        <strain evidence="1 4">RHGG3</strain>
    </source>
</reference>
<reference evidence="2 3" key="1">
    <citation type="submission" date="2017-12" db="EMBL/GenBank/DDBJ databases">
        <title>The genome sequence of Caulobacter flavus CGMCC1 15093.</title>
        <authorList>
            <person name="Gao J."/>
            <person name="Mao X."/>
            <person name="Sun J."/>
        </authorList>
    </citation>
    <scope>NUCLEOTIDE SEQUENCE [LARGE SCALE GENOMIC DNA]</scope>
    <source>
        <strain evidence="2 3">CGMCC1 15093</strain>
    </source>
</reference>
<keyword evidence="4" id="KW-1185">Reference proteome</keyword>